<organism evidence="3 4">
    <name type="scientific">Botryotinia fuckeliana (strain B05.10)</name>
    <name type="common">Noble rot fungus</name>
    <name type="synonym">Botrytis cinerea</name>
    <dbReference type="NCBI Taxonomy" id="332648"/>
    <lineage>
        <taxon>Eukaryota</taxon>
        <taxon>Fungi</taxon>
        <taxon>Dikarya</taxon>
        <taxon>Ascomycota</taxon>
        <taxon>Pezizomycotina</taxon>
        <taxon>Leotiomycetes</taxon>
        <taxon>Helotiales</taxon>
        <taxon>Sclerotiniaceae</taxon>
        <taxon>Botrytis</taxon>
    </lineage>
</organism>
<reference evidence="3 4" key="2">
    <citation type="journal article" date="2012" name="Eukaryot. Cell">
        <title>Genome update of Botrytis cinerea strains B05.10 and T4.</title>
        <authorList>
            <person name="Staats M."/>
            <person name="van Kan J.A."/>
        </authorList>
    </citation>
    <scope>NUCLEOTIDE SEQUENCE [LARGE SCALE GENOMIC DNA]</scope>
    <source>
        <strain evidence="3 4">B05.10</strain>
    </source>
</reference>
<dbReference type="OrthoDB" id="446168at2759"/>
<proteinExistence type="predicted"/>
<dbReference type="Proteomes" id="UP000001798">
    <property type="component" value="Chromosome 14"/>
</dbReference>
<evidence type="ECO:0000313" key="3">
    <source>
        <dbReference type="EMBL" id="ATZ56902.1"/>
    </source>
</evidence>
<dbReference type="InterPro" id="IPR001357">
    <property type="entry name" value="BRCT_dom"/>
</dbReference>
<feature type="compositionally biased region" description="Polar residues" evidence="1">
    <location>
        <begin position="96"/>
        <end position="115"/>
    </location>
</feature>
<dbReference type="GeneID" id="5426606"/>
<gene>
    <name evidence="3" type="ORF">BCIN_14g01110</name>
</gene>
<accession>A0A384K2A1</accession>
<evidence type="ECO:0000259" key="2">
    <source>
        <dbReference type="PROSITE" id="PS50172"/>
    </source>
</evidence>
<feature type="region of interest" description="Disordered" evidence="1">
    <location>
        <begin position="1"/>
        <end position="65"/>
    </location>
</feature>
<reference evidence="3 4" key="3">
    <citation type="journal article" date="2017" name="Mol. Plant Pathol.">
        <title>A gapless genome sequence of the fungus Botrytis cinerea.</title>
        <authorList>
            <person name="Van Kan J.A."/>
            <person name="Stassen J.H."/>
            <person name="Mosbach A."/>
            <person name="Van Der Lee T.A."/>
            <person name="Faino L."/>
            <person name="Farmer A.D."/>
            <person name="Papasotiriou D.G."/>
            <person name="Zhou S."/>
            <person name="Seidl M.F."/>
            <person name="Cottam E."/>
            <person name="Edel D."/>
            <person name="Hahn M."/>
            <person name="Schwartz D.C."/>
            <person name="Dietrich R.A."/>
            <person name="Widdison S."/>
            <person name="Scalliet G."/>
        </authorList>
    </citation>
    <scope>NUCLEOTIDE SEQUENCE [LARGE SCALE GENOMIC DNA]</scope>
    <source>
        <strain evidence="3 4">B05.10</strain>
    </source>
</reference>
<feature type="region of interest" description="Disordered" evidence="1">
    <location>
        <begin position="646"/>
        <end position="681"/>
    </location>
</feature>
<feature type="compositionally biased region" description="Acidic residues" evidence="1">
    <location>
        <begin position="511"/>
        <end position="520"/>
    </location>
</feature>
<dbReference type="InterPro" id="IPR036420">
    <property type="entry name" value="BRCT_dom_sf"/>
</dbReference>
<protein>
    <recommendedName>
        <fullName evidence="2">BRCT domain-containing protein</fullName>
    </recommendedName>
</protein>
<keyword evidence="4" id="KW-1185">Reference proteome</keyword>
<dbReference type="PROSITE" id="PS50172">
    <property type="entry name" value="BRCT"/>
    <property type="match status" value="1"/>
</dbReference>
<reference evidence="3 4" key="1">
    <citation type="journal article" date="2011" name="PLoS Genet.">
        <title>Genomic analysis of the necrotrophic fungal pathogens Sclerotinia sclerotiorum and Botrytis cinerea.</title>
        <authorList>
            <person name="Amselem J."/>
            <person name="Cuomo C.A."/>
            <person name="van Kan J.A."/>
            <person name="Viaud M."/>
            <person name="Benito E.P."/>
            <person name="Couloux A."/>
            <person name="Coutinho P.M."/>
            <person name="de Vries R.P."/>
            <person name="Dyer P.S."/>
            <person name="Fillinger S."/>
            <person name="Fournier E."/>
            <person name="Gout L."/>
            <person name="Hahn M."/>
            <person name="Kohn L."/>
            <person name="Lapalu N."/>
            <person name="Plummer K.M."/>
            <person name="Pradier J.M."/>
            <person name="Quevillon E."/>
            <person name="Sharon A."/>
            <person name="Simon A."/>
            <person name="ten Have A."/>
            <person name="Tudzynski B."/>
            <person name="Tudzynski P."/>
            <person name="Wincker P."/>
            <person name="Andrew M."/>
            <person name="Anthouard V."/>
            <person name="Beever R.E."/>
            <person name="Beffa R."/>
            <person name="Benoit I."/>
            <person name="Bouzid O."/>
            <person name="Brault B."/>
            <person name="Chen Z."/>
            <person name="Choquer M."/>
            <person name="Collemare J."/>
            <person name="Cotton P."/>
            <person name="Danchin E.G."/>
            <person name="Da Silva C."/>
            <person name="Gautier A."/>
            <person name="Giraud C."/>
            <person name="Giraud T."/>
            <person name="Gonzalez C."/>
            <person name="Grossetete S."/>
            <person name="Guldener U."/>
            <person name="Henrissat B."/>
            <person name="Howlett B.J."/>
            <person name="Kodira C."/>
            <person name="Kretschmer M."/>
            <person name="Lappartient A."/>
            <person name="Leroch M."/>
            <person name="Levis C."/>
            <person name="Mauceli E."/>
            <person name="Neuveglise C."/>
            <person name="Oeser B."/>
            <person name="Pearson M."/>
            <person name="Poulain J."/>
            <person name="Poussereau N."/>
            <person name="Quesneville H."/>
            <person name="Rascle C."/>
            <person name="Schumacher J."/>
            <person name="Segurens B."/>
            <person name="Sexton A."/>
            <person name="Silva E."/>
            <person name="Sirven C."/>
            <person name="Soanes D.M."/>
            <person name="Talbot N.J."/>
            <person name="Templeton M."/>
            <person name="Yandava C."/>
            <person name="Yarden O."/>
            <person name="Zeng Q."/>
            <person name="Rollins J.A."/>
            <person name="Lebrun M.H."/>
            <person name="Dickman M."/>
        </authorList>
    </citation>
    <scope>NUCLEOTIDE SEQUENCE [LARGE SCALE GENOMIC DNA]</scope>
    <source>
        <strain evidence="3 4">B05.10</strain>
    </source>
</reference>
<dbReference type="Pfam" id="PF00533">
    <property type="entry name" value="BRCT"/>
    <property type="match status" value="1"/>
</dbReference>
<feature type="region of interest" description="Disordered" evidence="1">
    <location>
        <begin position="96"/>
        <end position="119"/>
    </location>
</feature>
<feature type="compositionally biased region" description="Polar residues" evidence="1">
    <location>
        <begin position="448"/>
        <end position="457"/>
    </location>
</feature>
<feature type="compositionally biased region" description="Basic residues" evidence="1">
    <location>
        <begin position="461"/>
        <end position="473"/>
    </location>
</feature>
<dbReference type="EMBL" id="CP009818">
    <property type="protein sequence ID" value="ATZ56902.1"/>
    <property type="molecule type" value="Genomic_DNA"/>
</dbReference>
<dbReference type="Gene3D" id="3.40.50.10190">
    <property type="entry name" value="BRCT domain"/>
    <property type="match status" value="1"/>
</dbReference>
<feature type="compositionally biased region" description="Basic residues" evidence="1">
    <location>
        <begin position="411"/>
        <end position="422"/>
    </location>
</feature>
<dbReference type="KEGG" id="bfu:BCIN_14g01110"/>
<name>A0A384K2A1_BOTFB</name>
<feature type="domain" description="BRCT" evidence="2">
    <location>
        <begin position="558"/>
        <end position="628"/>
    </location>
</feature>
<dbReference type="VEuPathDB" id="FungiDB:Bcin14g01110"/>
<evidence type="ECO:0000256" key="1">
    <source>
        <dbReference type="SAM" id="MobiDB-lite"/>
    </source>
</evidence>
<evidence type="ECO:0000313" key="4">
    <source>
        <dbReference type="Proteomes" id="UP000001798"/>
    </source>
</evidence>
<feature type="compositionally biased region" description="Acidic residues" evidence="1">
    <location>
        <begin position="428"/>
        <end position="438"/>
    </location>
</feature>
<dbReference type="SUPFAM" id="SSF52113">
    <property type="entry name" value="BRCT domain"/>
    <property type="match status" value="1"/>
</dbReference>
<feature type="compositionally biased region" description="Acidic residues" evidence="1">
    <location>
        <begin position="649"/>
        <end position="660"/>
    </location>
</feature>
<feature type="compositionally biased region" description="Basic and acidic residues" evidence="1">
    <location>
        <begin position="24"/>
        <end position="65"/>
    </location>
</feature>
<feature type="compositionally biased region" description="Basic residues" evidence="1">
    <location>
        <begin position="375"/>
        <end position="385"/>
    </location>
</feature>
<sequence length="681" mass="74088">MAKPAEDSVGMPAPKPKLTAAQKKKADKELLLQEESRQAREQKQEVEKSVQIDQEAKAKEDENDRSDVGLIFNKSNRSEHNDYWLAHQALQSGNLEQLSKEQSALAEASNQQNERSSIDHKLAQEADVPEQWSSTAKADASTLQGSFQYSNVSMKYQKMQTDDVIKASTDVMPNYGKPWAGSAEETSHVWIILIGQFGIGDSAHATAVSAKLRCAEIKLRWSVHLQTLCLPLRGGIIKLLENIQIQNLKEVAAIVEKNPLDDLPESETKAVEAAPVDWADRQDESFLNLNTTKKKKKPRRKAVPTIESILSDIDEDENVEVINDDAVVVAGAIELPKKAVKPRARKGKAVKAVEVDSEAIGDDGTVETPNQAPVKVKKPRARKTKTTGTTDVVPEAANNEDIQGPIEAPKKVSKPRASRPKAAKILEIDSEVDNDDDKNDGLGVPKNPFSQSNQGDSQVHAVKKSTAKPRAAAKKPQAKDESEDEDDDVPNIANSRPPRSRAVSKAIVVIDSDDDDDDDQGGQAKSDKKKPAPRKVATKSQKTAETEVPKHIQALLDNTGTFLAGRTFVVSGTLPTVGRINTEKLSRLYGAKTSRAITKATTDVVLGDNPLAKQVKELKDLSPNTMDVDAFIAMLTSLSKYNNNLVGGDDGEDGEEEIEDQPPAKRTKLGMDLSSASSALV</sequence>
<feature type="region of interest" description="Disordered" evidence="1">
    <location>
        <begin position="361"/>
        <end position="545"/>
    </location>
</feature>
<dbReference type="AlphaFoldDB" id="A0A384K2A1"/>
<dbReference type="RefSeq" id="XP_001546148.2">
    <property type="nucleotide sequence ID" value="XM_001546098.2"/>
</dbReference>